<dbReference type="Proteomes" id="UP001383192">
    <property type="component" value="Unassembled WGS sequence"/>
</dbReference>
<reference evidence="1 2" key="1">
    <citation type="submission" date="2024-01" db="EMBL/GenBank/DDBJ databases">
        <title>A draft genome for a cacao thread blight-causing isolate of Paramarasmius palmivorus.</title>
        <authorList>
            <person name="Baruah I.K."/>
            <person name="Bukari Y."/>
            <person name="Amoako-Attah I."/>
            <person name="Meinhardt L.W."/>
            <person name="Bailey B.A."/>
            <person name="Cohen S.P."/>
        </authorList>
    </citation>
    <scope>NUCLEOTIDE SEQUENCE [LARGE SCALE GENOMIC DNA]</scope>
    <source>
        <strain evidence="1 2">GH-12</strain>
    </source>
</reference>
<evidence type="ECO:0000313" key="2">
    <source>
        <dbReference type="Proteomes" id="UP001383192"/>
    </source>
</evidence>
<protein>
    <recommendedName>
        <fullName evidence="3">Protein kinase domain-containing protein</fullName>
    </recommendedName>
</protein>
<organism evidence="1 2">
    <name type="scientific">Paramarasmius palmivorus</name>
    <dbReference type="NCBI Taxonomy" id="297713"/>
    <lineage>
        <taxon>Eukaryota</taxon>
        <taxon>Fungi</taxon>
        <taxon>Dikarya</taxon>
        <taxon>Basidiomycota</taxon>
        <taxon>Agaricomycotina</taxon>
        <taxon>Agaricomycetes</taxon>
        <taxon>Agaricomycetidae</taxon>
        <taxon>Agaricales</taxon>
        <taxon>Marasmiineae</taxon>
        <taxon>Marasmiaceae</taxon>
        <taxon>Paramarasmius</taxon>
    </lineage>
</organism>
<accession>A0AAW0BVE7</accession>
<sequence>MASSTVRLKCYFFTHREVTKHFVITTASDEDLNTLARHIKDETDIGSKPHITLYKATDLHADPEDDVYARVKAWLVQNLEDPLDPVRSGLVGKVGRRAVIGPILPNSMWSRWMRQPILVRIGPLPSSSDFRSQTFAELATIRALPSSLRARFPLLNKHDREISRFSAAPSPSAGAENPSICYKGLVDVRAGRPAAIYGPSNALFDPHLARLTHELRNLDTVPVTPEMINLAYALLTKSADFYENERAKESAIRPLLGVLFPGGLWQLPIANSRAKPGAFRLLGLIFELKNEDGNAGDPEAQAILDYVKLLSDEELTGQFRRYSNCPSILLALAGSRLNVSTAIFTDAIYVEKLYSESLHGSSSDFDNRLLRLARALQAVKTAFDKLTVFYRSRVESPLDGTHLFPRPVQADRPHAEVSDSLGLRFLHKLSLVGGEIGDSQVDRHLNTSHAVYVALSNGSSIPAGQVVVKFAQRYNVEAHQLLANAGLAPQLYHRCPVLGGYTMIVMERMAGKQAWLWRREGGARLMPHGVYKDVERAITLLHDHDIVFGDLRLPNIIVQDDNSGVLIDFDWAAKAGEGRYPASILVGSFEHGWASGVERYGLMEKVHDLHMLRKLKEVCEQP</sequence>
<proteinExistence type="predicted"/>
<name>A0AAW0BVE7_9AGAR</name>
<gene>
    <name evidence="1" type="ORF">VNI00_013890</name>
</gene>
<dbReference type="Gene3D" id="1.10.510.10">
    <property type="entry name" value="Transferase(Phosphotransferase) domain 1"/>
    <property type="match status" value="1"/>
</dbReference>
<dbReference type="AlphaFoldDB" id="A0AAW0BVE7"/>
<dbReference type="EMBL" id="JAYKXP010000073">
    <property type="protein sequence ID" value="KAK7030943.1"/>
    <property type="molecule type" value="Genomic_DNA"/>
</dbReference>
<comment type="caution">
    <text evidence="1">The sequence shown here is derived from an EMBL/GenBank/DDBJ whole genome shotgun (WGS) entry which is preliminary data.</text>
</comment>
<dbReference type="SUPFAM" id="SSF56112">
    <property type="entry name" value="Protein kinase-like (PK-like)"/>
    <property type="match status" value="1"/>
</dbReference>
<evidence type="ECO:0008006" key="3">
    <source>
        <dbReference type="Google" id="ProtNLM"/>
    </source>
</evidence>
<keyword evidence="2" id="KW-1185">Reference proteome</keyword>
<evidence type="ECO:0000313" key="1">
    <source>
        <dbReference type="EMBL" id="KAK7030943.1"/>
    </source>
</evidence>
<dbReference type="InterPro" id="IPR011009">
    <property type="entry name" value="Kinase-like_dom_sf"/>
</dbReference>